<feature type="signal peptide" evidence="1">
    <location>
        <begin position="1"/>
        <end position="19"/>
    </location>
</feature>
<dbReference type="OrthoDB" id="10493877at2759"/>
<feature type="chain" id="PRO_5004581086" evidence="1">
    <location>
        <begin position="20"/>
        <end position="160"/>
    </location>
</feature>
<dbReference type="Proteomes" id="UP000015104">
    <property type="component" value="Unassembled WGS sequence"/>
</dbReference>
<dbReference type="GeneID" id="112539379"/>
<evidence type="ECO:0000313" key="2">
    <source>
        <dbReference type="EnsemblMetazoa" id="tetur20g00540.1"/>
    </source>
</evidence>
<name>T1KSR2_TETUR</name>
<protein>
    <submittedName>
        <fullName evidence="2">Uncharacterized protein</fullName>
    </submittedName>
</protein>
<dbReference type="EnsemblMetazoa" id="tetur20g00540.1">
    <property type="protein sequence ID" value="tetur20g00540.1"/>
    <property type="gene ID" value="tetur20g00540"/>
</dbReference>
<accession>T1KSR2</accession>
<dbReference type="KEGG" id="tut:112539379"/>
<dbReference type="AlphaFoldDB" id="T1KSR2"/>
<proteinExistence type="predicted"/>
<keyword evidence="3" id="KW-1185">Reference proteome</keyword>
<evidence type="ECO:0000256" key="1">
    <source>
        <dbReference type="SAM" id="SignalP"/>
    </source>
</evidence>
<evidence type="ECO:0000313" key="3">
    <source>
        <dbReference type="Proteomes" id="UP000015104"/>
    </source>
</evidence>
<dbReference type="EMBL" id="CAEY01000509">
    <property type="status" value="NOT_ANNOTATED_CDS"/>
    <property type="molecule type" value="Genomic_DNA"/>
</dbReference>
<reference evidence="2" key="2">
    <citation type="submission" date="2015-06" db="UniProtKB">
        <authorList>
            <consortium name="EnsemblMetazoa"/>
        </authorList>
    </citation>
    <scope>IDENTIFICATION</scope>
</reference>
<organism evidence="2 3">
    <name type="scientific">Tetranychus urticae</name>
    <name type="common">Two-spotted spider mite</name>
    <dbReference type="NCBI Taxonomy" id="32264"/>
    <lineage>
        <taxon>Eukaryota</taxon>
        <taxon>Metazoa</taxon>
        <taxon>Ecdysozoa</taxon>
        <taxon>Arthropoda</taxon>
        <taxon>Chelicerata</taxon>
        <taxon>Arachnida</taxon>
        <taxon>Acari</taxon>
        <taxon>Acariformes</taxon>
        <taxon>Trombidiformes</taxon>
        <taxon>Prostigmata</taxon>
        <taxon>Eleutherengona</taxon>
        <taxon>Raphignathae</taxon>
        <taxon>Tetranychoidea</taxon>
        <taxon>Tetranychidae</taxon>
        <taxon>Tetranychus</taxon>
    </lineage>
</organism>
<sequence length="160" mass="18145">MAKSLIFLVLFALCSTITAAPADFERDGIQHIYSLGFEIGEMDSQVGPFPLSISPCKQVNKYQWVCDSAYELNKNMIFESYSIHNYTFKTVMPFSQVDTIFLNWHDMSQIYGHVADINFQTAYLTETTPKQPHITKKYCADDEYPRSLAGSQAGRSLSLC</sequence>
<dbReference type="HOGENOM" id="CLU_111736_0_0_1"/>
<dbReference type="RefSeq" id="XP_025017609.1">
    <property type="nucleotide sequence ID" value="XM_025161841.1"/>
</dbReference>
<reference evidence="3" key="1">
    <citation type="submission" date="2011-08" db="EMBL/GenBank/DDBJ databases">
        <authorList>
            <person name="Rombauts S."/>
        </authorList>
    </citation>
    <scope>NUCLEOTIDE SEQUENCE</scope>
    <source>
        <strain evidence="3">London</strain>
    </source>
</reference>
<keyword evidence="1" id="KW-0732">Signal</keyword>